<evidence type="ECO:0000256" key="3">
    <source>
        <dbReference type="ARBA" id="ARBA00022475"/>
    </source>
</evidence>
<reference evidence="12 13" key="1">
    <citation type="journal article" date="2010" name="Cell">
        <title>The genome of Naegleria gruberi illuminates early eukaryotic versatility.</title>
        <authorList>
            <person name="Fritz-Laylin L.K."/>
            <person name="Prochnik S.E."/>
            <person name="Ginger M.L."/>
            <person name="Dacks J.B."/>
            <person name="Carpenter M.L."/>
            <person name="Field M.C."/>
            <person name="Kuo A."/>
            <person name="Paredez A."/>
            <person name="Chapman J."/>
            <person name="Pham J."/>
            <person name="Shu S."/>
            <person name="Neupane R."/>
            <person name="Cipriano M."/>
            <person name="Mancuso J."/>
            <person name="Tu H."/>
            <person name="Salamov A."/>
            <person name="Lindquist E."/>
            <person name="Shapiro H."/>
            <person name="Lucas S."/>
            <person name="Grigoriev I.V."/>
            <person name="Cande W.Z."/>
            <person name="Fulton C."/>
            <person name="Rokhsar D.S."/>
            <person name="Dawson S.C."/>
        </authorList>
    </citation>
    <scope>NUCLEOTIDE SEQUENCE [LARGE SCALE GENOMIC DNA]</scope>
    <source>
        <strain evidence="12 13">NEG-M</strain>
    </source>
</reference>
<evidence type="ECO:0000256" key="2">
    <source>
        <dbReference type="ARBA" id="ARBA00004651"/>
    </source>
</evidence>
<dbReference type="eggNOG" id="KOG3236">
    <property type="taxonomic scope" value="Eukaryota"/>
</dbReference>
<dbReference type="STRING" id="5762.D2VQ06"/>
<gene>
    <name evidence="12" type="ORF">NAEGRDRAFT_71119</name>
</gene>
<feature type="transmembrane region" description="Helical" evidence="11">
    <location>
        <begin position="43"/>
        <end position="68"/>
    </location>
</feature>
<evidence type="ECO:0000256" key="4">
    <source>
        <dbReference type="ARBA" id="ARBA00022692"/>
    </source>
</evidence>
<protein>
    <recommendedName>
        <fullName evidence="9">BOS complex subunit TMEM147</fullName>
    </recommendedName>
    <alternativeName>
        <fullName evidence="10">Transmembrane protein 147</fullName>
    </alternativeName>
</protein>
<dbReference type="GO" id="GO:0005886">
    <property type="term" value="C:plasma membrane"/>
    <property type="evidence" value="ECO:0007669"/>
    <property type="project" value="UniProtKB-SubCell"/>
</dbReference>
<dbReference type="VEuPathDB" id="AmoebaDB:NAEGRDRAFT_71119"/>
<feature type="transmembrane region" description="Helical" evidence="11">
    <location>
        <begin position="169"/>
        <end position="189"/>
    </location>
</feature>
<keyword evidence="3" id="KW-1003">Cell membrane</keyword>
<dbReference type="GO" id="GO:0005789">
    <property type="term" value="C:endoplasmic reticulum membrane"/>
    <property type="evidence" value="ECO:0007669"/>
    <property type="project" value="UniProtKB-SubCell"/>
</dbReference>
<dbReference type="RefSeq" id="XP_002673770.1">
    <property type="nucleotide sequence ID" value="XM_002673724.1"/>
</dbReference>
<dbReference type="PANTHER" id="PTHR12869">
    <property type="entry name" value="SMALL SEVEN TRANSMEMBRANE DOMAIN-CONTAINING PROTEIN"/>
    <property type="match status" value="1"/>
</dbReference>
<feature type="transmembrane region" description="Helical" evidence="11">
    <location>
        <begin position="201"/>
        <end position="222"/>
    </location>
</feature>
<keyword evidence="4 11" id="KW-0812">Transmembrane</keyword>
<accession>D2VQ06</accession>
<name>D2VQ06_NAEGR</name>
<dbReference type="Pfam" id="PF09767">
    <property type="entry name" value="DUF2053"/>
    <property type="match status" value="1"/>
</dbReference>
<dbReference type="OMA" id="CKMFLIA"/>
<evidence type="ECO:0000256" key="1">
    <source>
        <dbReference type="ARBA" id="ARBA00004477"/>
    </source>
</evidence>
<keyword evidence="5" id="KW-0256">Endoplasmic reticulum</keyword>
<comment type="subcellular location">
    <subcellularLocation>
        <location evidence="2">Cell membrane</location>
        <topology evidence="2">Multi-pass membrane protein</topology>
    </subcellularLocation>
    <subcellularLocation>
        <location evidence="1">Endoplasmic reticulum membrane</location>
        <topology evidence="1">Multi-pass membrane protein</topology>
    </subcellularLocation>
</comment>
<proteinExistence type="inferred from homology"/>
<dbReference type="Proteomes" id="UP000006671">
    <property type="component" value="Unassembled WGS sequence"/>
</dbReference>
<dbReference type="OrthoDB" id="9993532at2759"/>
<dbReference type="InterPro" id="IPR019164">
    <property type="entry name" value="TMEM147"/>
</dbReference>
<organism evidence="13">
    <name type="scientific">Naegleria gruberi</name>
    <name type="common">Amoeba</name>
    <dbReference type="NCBI Taxonomy" id="5762"/>
    <lineage>
        <taxon>Eukaryota</taxon>
        <taxon>Discoba</taxon>
        <taxon>Heterolobosea</taxon>
        <taxon>Tetramitia</taxon>
        <taxon>Eutetramitia</taxon>
        <taxon>Vahlkampfiidae</taxon>
        <taxon>Naegleria</taxon>
    </lineage>
</organism>
<keyword evidence="6 11" id="KW-1133">Transmembrane helix</keyword>
<evidence type="ECO:0000313" key="12">
    <source>
        <dbReference type="EMBL" id="EFC41026.1"/>
    </source>
</evidence>
<evidence type="ECO:0000256" key="7">
    <source>
        <dbReference type="ARBA" id="ARBA00023136"/>
    </source>
</evidence>
<feature type="transmembrane region" description="Helical" evidence="11">
    <location>
        <begin position="228"/>
        <end position="247"/>
    </location>
</feature>
<dbReference type="EMBL" id="GG738888">
    <property type="protein sequence ID" value="EFC41026.1"/>
    <property type="molecule type" value="Genomic_DNA"/>
</dbReference>
<dbReference type="InParanoid" id="D2VQ06"/>
<evidence type="ECO:0000313" key="13">
    <source>
        <dbReference type="Proteomes" id="UP000006671"/>
    </source>
</evidence>
<dbReference type="AlphaFoldDB" id="D2VQ06"/>
<keyword evidence="13" id="KW-1185">Reference proteome</keyword>
<evidence type="ECO:0000256" key="10">
    <source>
        <dbReference type="ARBA" id="ARBA00034899"/>
    </source>
</evidence>
<sequence length="253" mass="28798">MTFSHFISTFALSFISPYIVYFSKQSSSKGEKENSSIGTERRFSNVVLGIMAFGLTMFCKMFLIAIVIRGNENQQLQSGAINFDDNKQIATLGFGFFITEILKTLIGSLDLIGMFFILSSKWLLGDQTSQLYGCAIGWTMGDNLFNRLLPLWFSTRGLQFELKSLQMGVYSNIVMLEWIAVATFVFLYSKKKFEQKNYVRTMLIILTVFPFVFEIVKVLIGVQCVWCLMGIKACFYGVFCLLANSTLSQYEKE</sequence>
<evidence type="ECO:0000256" key="11">
    <source>
        <dbReference type="SAM" id="Phobius"/>
    </source>
</evidence>
<keyword evidence="7 11" id="KW-0472">Membrane</keyword>
<feature type="transmembrane region" description="Helical" evidence="11">
    <location>
        <begin position="6"/>
        <end position="22"/>
    </location>
</feature>
<feature type="transmembrane region" description="Helical" evidence="11">
    <location>
        <begin position="88"/>
        <end position="118"/>
    </location>
</feature>
<dbReference type="GeneID" id="8855670"/>
<evidence type="ECO:0000256" key="9">
    <source>
        <dbReference type="ARBA" id="ARBA00034846"/>
    </source>
</evidence>
<evidence type="ECO:0000256" key="6">
    <source>
        <dbReference type="ARBA" id="ARBA00022989"/>
    </source>
</evidence>
<evidence type="ECO:0000256" key="5">
    <source>
        <dbReference type="ARBA" id="ARBA00022824"/>
    </source>
</evidence>
<evidence type="ECO:0000256" key="8">
    <source>
        <dbReference type="ARBA" id="ARBA00034739"/>
    </source>
</evidence>
<dbReference type="PANTHER" id="PTHR12869:SF0">
    <property type="entry name" value="BOS COMPLEX SUBUNIT TMEM147"/>
    <property type="match status" value="1"/>
</dbReference>
<comment type="similarity">
    <text evidence="8">Belongs to the TMEM147 family.</text>
</comment>
<dbReference type="KEGG" id="ngr:NAEGRDRAFT_71119"/>